<reference evidence="2 3" key="2">
    <citation type="journal article" date="2010" name="Stand. Genomic Sci.">
        <title>Complete genome sequence of Kribbella flavida type strain (IFO 14399).</title>
        <authorList>
            <person name="Pukall R."/>
            <person name="Lapidus A."/>
            <person name="Glavina Del Rio T."/>
            <person name="Copeland A."/>
            <person name="Tice H."/>
            <person name="Cheng J.-F."/>
            <person name="Lucas S."/>
            <person name="Chen F."/>
            <person name="Nolan M."/>
            <person name="LaButti K."/>
            <person name="Pati A."/>
            <person name="Ivanova N."/>
            <person name="Mavrommatis K."/>
            <person name="Mikhailova N."/>
            <person name="Pitluck S."/>
            <person name="Bruce D."/>
            <person name="Goodwin L."/>
            <person name="Land M."/>
            <person name="Hauser L."/>
            <person name="Chang Y.-J."/>
            <person name="Jeffries C.D."/>
            <person name="Chen A."/>
            <person name="Palaniappan K."/>
            <person name="Chain P."/>
            <person name="Rohde M."/>
            <person name="Goeker M."/>
            <person name="Bristow J."/>
            <person name="Eisen J.A."/>
            <person name="Markowitz V."/>
            <person name="Hugenholtz P."/>
            <person name="Kyrpides N.C."/>
            <person name="Klenk H.-P."/>
            <person name="Brettin T."/>
        </authorList>
    </citation>
    <scope>NUCLEOTIDE SEQUENCE [LARGE SCALE GENOMIC DNA]</scope>
    <source>
        <strain evidence="3">DSM 17836 / JCM 10339 / NBRC 14399</strain>
    </source>
</reference>
<keyword evidence="1" id="KW-0472">Membrane</keyword>
<dbReference type="RefSeq" id="WP_012919958.1">
    <property type="nucleotide sequence ID" value="NC_013729.1"/>
</dbReference>
<evidence type="ECO:0000313" key="2">
    <source>
        <dbReference type="EMBL" id="ADB31402.1"/>
    </source>
</evidence>
<feature type="transmembrane region" description="Helical" evidence="1">
    <location>
        <begin position="156"/>
        <end position="174"/>
    </location>
</feature>
<organism evidence="2 3">
    <name type="scientific">Kribbella flavida (strain DSM 17836 / JCM 10339 / NBRC 14399)</name>
    <dbReference type="NCBI Taxonomy" id="479435"/>
    <lineage>
        <taxon>Bacteria</taxon>
        <taxon>Bacillati</taxon>
        <taxon>Actinomycetota</taxon>
        <taxon>Actinomycetes</taxon>
        <taxon>Propionibacteriales</taxon>
        <taxon>Kribbellaceae</taxon>
        <taxon>Kribbella</taxon>
    </lineage>
</organism>
<name>D2PUT6_KRIFD</name>
<proteinExistence type="predicted"/>
<sequence>MAKRRRKPARWWQFWRRAFWTRPGLVVLYALLVGALGLLILATVPGALADARGMTSAGECPRSAVRPEAAVAAPQGCLERVPVVLSGPHYSRGPGSEWWLEVGGRVYADVDLSTADSRRLADGDQAEALFWEGAPVLIEPEPGERVETESWGHSGWLLWLYVGLFALSGLPLLLQSAVLKRSTARGWWSVDGDEVGLIPGMTPLNAVGALLGAPAMLGFLPLAFGGSVLWSVVLAAAGLALAVFAAVKLLRQRSASLA</sequence>
<keyword evidence="1" id="KW-1133">Transmembrane helix</keyword>
<dbReference type="KEGG" id="kfl:Kfla_2326"/>
<dbReference type="OrthoDB" id="3294467at2"/>
<feature type="transmembrane region" description="Helical" evidence="1">
    <location>
        <begin position="228"/>
        <end position="250"/>
    </location>
</feature>
<dbReference type="Proteomes" id="UP000007967">
    <property type="component" value="Chromosome"/>
</dbReference>
<dbReference type="HOGENOM" id="CLU_1076817_0_0_11"/>
<dbReference type="EMBL" id="CP001736">
    <property type="protein sequence ID" value="ADB31402.1"/>
    <property type="molecule type" value="Genomic_DNA"/>
</dbReference>
<evidence type="ECO:0000313" key="3">
    <source>
        <dbReference type="Proteomes" id="UP000007967"/>
    </source>
</evidence>
<protein>
    <submittedName>
        <fullName evidence="2">Uncharacterized protein</fullName>
    </submittedName>
</protein>
<dbReference type="AlphaFoldDB" id="D2PUT6"/>
<accession>D2PUT6</accession>
<keyword evidence="3" id="KW-1185">Reference proteome</keyword>
<gene>
    <name evidence="2" type="ordered locus">Kfla_2326</name>
</gene>
<feature type="transmembrane region" description="Helical" evidence="1">
    <location>
        <begin position="195"/>
        <end position="222"/>
    </location>
</feature>
<evidence type="ECO:0000256" key="1">
    <source>
        <dbReference type="SAM" id="Phobius"/>
    </source>
</evidence>
<reference evidence="3" key="1">
    <citation type="submission" date="2009-09" db="EMBL/GenBank/DDBJ databases">
        <title>The complete genome of Kribbella flavida DSM 17836.</title>
        <authorList>
            <consortium name="US DOE Joint Genome Institute (JGI-PGF)"/>
            <person name="Lucas S."/>
            <person name="Copeland A."/>
            <person name="Lapidus A."/>
            <person name="Glavina del Rio T."/>
            <person name="Dalin E."/>
            <person name="Tice H."/>
            <person name="Bruce D."/>
            <person name="Goodwin L."/>
            <person name="Pitluck S."/>
            <person name="Kyrpides N."/>
            <person name="Mavromatis K."/>
            <person name="Ivanova N."/>
            <person name="Saunders E."/>
            <person name="Brettin T."/>
            <person name="Detter J.C."/>
            <person name="Han C."/>
            <person name="Larimer F."/>
            <person name="Land M."/>
            <person name="Hauser L."/>
            <person name="Markowitz V."/>
            <person name="Cheng J.-F."/>
            <person name="Hugenholtz P."/>
            <person name="Woyke T."/>
            <person name="Wu D."/>
            <person name="Pukall R."/>
            <person name="Klenk H.-P."/>
            <person name="Eisen J.A."/>
        </authorList>
    </citation>
    <scope>NUCLEOTIDE SEQUENCE [LARGE SCALE GENOMIC DNA]</scope>
    <source>
        <strain evidence="3">DSM 17836 / JCM 10339 / NBRC 14399</strain>
    </source>
</reference>
<keyword evidence="1" id="KW-0812">Transmembrane</keyword>